<evidence type="ECO:0000256" key="1">
    <source>
        <dbReference type="SAM" id="MobiDB-lite"/>
    </source>
</evidence>
<protein>
    <submittedName>
        <fullName evidence="2">Uncharacterized protein</fullName>
    </submittedName>
</protein>
<reference evidence="2 3" key="1">
    <citation type="submission" date="2024-04" db="EMBL/GenBank/DDBJ databases">
        <title>Tritrichomonas musculus Genome.</title>
        <authorList>
            <person name="Alves-Ferreira E."/>
            <person name="Grigg M."/>
            <person name="Lorenzi H."/>
            <person name="Galac M."/>
        </authorList>
    </citation>
    <scope>NUCLEOTIDE SEQUENCE [LARGE SCALE GENOMIC DNA]</scope>
    <source>
        <strain evidence="2 3">EAF2021</strain>
    </source>
</reference>
<organism evidence="2 3">
    <name type="scientific">Tritrichomonas musculus</name>
    <dbReference type="NCBI Taxonomy" id="1915356"/>
    <lineage>
        <taxon>Eukaryota</taxon>
        <taxon>Metamonada</taxon>
        <taxon>Parabasalia</taxon>
        <taxon>Tritrichomonadida</taxon>
        <taxon>Tritrichomonadidae</taxon>
        <taxon>Tritrichomonas</taxon>
    </lineage>
</organism>
<proteinExistence type="predicted"/>
<evidence type="ECO:0000313" key="3">
    <source>
        <dbReference type="Proteomes" id="UP001470230"/>
    </source>
</evidence>
<feature type="compositionally biased region" description="Acidic residues" evidence="1">
    <location>
        <begin position="21"/>
        <end position="32"/>
    </location>
</feature>
<name>A0ABR2L743_9EUKA</name>
<dbReference type="Proteomes" id="UP001470230">
    <property type="component" value="Unassembled WGS sequence"/>
</dbReference>
<comment type="caution">
    <text evidence="2">The sequence shown here is derived from an EMBL/GenBank/DDBJ whole genome shotgun (WGS) entry which is preliminary data.</text>
</comment>
<keyword evidence="3" id="KW-1185">Reference proteome</keyword>
<evidence type="ECO:0000313" key="2">
    <source>
        <dbReference type="EMBL" id="KAK8899134.1"/>
    </source>
</evidence>
<feature type="compositionally biased region" description="Basic and acidic residues" evidence="1">
    <location>
        <begin position="1"/>
        <end position="20"/>
    </location>
</feature>
<gene>
    <name evidence="2" type="ORF">M9Y10_001435</name>
</gene>
<feature type="region of interest" description="Disordered" evidence="1">
    <location>
        <begin position="1"/>
        <end position="32"/>
    </location>
</feature>
<accession>A0ABR2L743</accession>
<sequence>MQNKINEKDNDIQEKENNDDIHEEEEEEELNDDATQILNISALENENQTCKELFNKALMDTINSIGSKEFNFVSISEACKIENIVKFFKILIKEEDEEKSLEKSIKNEEGTYSQKMRKIINFLRSNLI</sequence>
<dbReference type="EMBL" id="JAPFFF010000001">
    <property type="protein sequence ID" value="KAK8899134.1"/>
    <property type="molecule type" value="Genomic_DNA"/>
</dbReference>